<dbReference type="SUPFAM" id="SSF56059">
    <property type="entry name" value="Glutathione synthetase ATP-binding domain-like"/>
    <property type="match status" value="1"/>
</dbReference>
<dbReference type="InterPro" id="IPR011054">
    <property type="entry name" value="Rudment_hybrid_motif"/>
</dbReference>
<organism evidence="5 6">
    <name type="scientific">Streptococcus pneumoniae</name>
    <dbReference type="NCBI Taxonomy" id="1313"/>
    <lineage>
        <taxon>Bacteria</taxon>
        <taxon>Bacillati</taxon>
        <taxon>Bacillota</taxon>
        <taxon>Bacilli</taxon>
        <taxon>Lactobacillales</taxon>
        <taxon>Streptococcaceae</taxon>
        <taxon>Streptococcus</taxon>
    </lineage>
</organism>
<dbReference type="Pfam" id="PF17769">
    <property type="entry name" value="PurK_C"/>
    <property type="match status" value="1"/>
</dbReference>
<feature type="domain" description="ATP-grasp" evidence="4">
    <location>
        <begin position="10"/>
        <end position="82"/>
    </location>
</feature>
<sequence length="156" mass="16998">NNILSKTIVPARISESLVDKAKAMAVRIAEQLNLSGTLCVEMFATDDDVIVNEIAPRPHNSGHYSIEACDFSQFDTHILGVLGAPLPVIKLHAPAVMLNVLGQHVEAAEQYVTENSSAHLHMYGKIEAKHNRKMGHVTLFSDVPDSVDELGEGIDF</sequence>
<dbReference type="PROSITE" id="PS50975">
    <property type="entry name" value="ATP_GRASP"/>
    <property type="match status" value="1"/>
</dbReference>
<dbReference type="GO" id="GO:0046872">
    <property type="term" value="F:metal ion binding"/>
    <property type="evidence" value="ECO:0007669"/>
    <property type="project" value="InterPro"/>
</dbReference>
<proteinExistence type="predicted"/>
<dbReference type="PANTHER" id="PTHR11609:SF5">
    <property type="entry name" value="PHOSPHORIBOSYLAMINOIMIDAZOLE CARBOXYLASE"/>
    <property type="match status" value="1"/>
</dbReference>
<keyword evidence="2 3" id="KW-0067">ATP-binding</keyword>
<dbReference type="InterPro" id="IPR011761">
    <property type="entry name" value="ATP-grasp"/>
</dbReference>
<evidence type="ECO:0000256" key="2">
    <source>
        <dbReference type="ARBA" id="ARBA00022840"/>
    </source>
</evidence>
<evidence type="ECO:0000256" key="3">
    <source>
        <dbReference type="PROSITE-ProRule" id="PRU00409"/>
    </source>
</evidence>
<name>A0A6G2DAR2_STREE</name>
<dbReference type="InterPro" id="IPR040686">
    <property type="entry name" value="PurK_C"/>
</dbReference>
<dbReference type="GO" id="GO:0005524">
    <property type="term" value="F:ATP binding"/>
    <property type="evidence" value="ECO:0007669"/>
    <property type="project" value="UniProtKB-UniRule"/>
</dbReference>
<dbReference type="Pfam" id="PF02222">
    <property type="entry name" value="ATP-grasp"/>
    <property type="match status" value="1"/>
</dbReference>
<feature type="non-terminal residue" evidence="5">
    <location>
        <position position="1"/>
    </location>
</feature>
<dbReference type="SUPFAM" id="SSF51246">
    <property type="entry name" value="Rudiment single hybrid motif"/>
    <property type="match status" value="1"/>
</dbReference>
<gene>
    <name evidence="5" type="ORF">GM540_06615</name>
</gene>
<comment type="caution">
    <text evidence="5">The sequence shown here is derived from an EMBL/GenBank/DDBJ whole genome shotgun (WGS) entry which is preliminary data.</text>
</comment>
<dbReference type="Proteomes" id="UP000483094">
    <property type="component" value="Unassembled WGS sequence"/>
</dbReference>
<evidence type="ECO:0000256" key="1">
    <source>
        <dbReference type="ARBA" id="ARBA00022741"/>
    </source>
</evidence>
<accession>A0A6G2DAR2</accession>
<evidence type="ECO:0000313" key="5">
    <source>
        <dbReference type="EMBL" id="MTV73660.1"/>
    </source>
</evidence>
<dbReference type="EMBL" id="WNHQ01000532">
    <property type="protein sequence ID" value="MTV73660.1"/>
    <property type="molecule type" value="Genomic_DNA"/>
</dbReference>
<dbReference type="GO" id="GO:0003824">
    <property type="term" value="F:catalytic activity"/>
    <property type="evidence" value="ECO:0007669"/>
    <property type="project" value="UniProtKB-ARBA"/>
</dbReference>
<keyword evidence="1 3" id="KW-0547">Nucleotide-binding</keyword>
<reference evidence="5 6" key="1">
    <citation type="submission" date="2019-11" db="EMBL/GenBank/DDBJ databases">
        <title>Growth characteristics of pneumococcus vary with the chemical composition of the capsule and with environmental conditions.</title>
        <authorList>
            <person name="Tothpal A."/>
            <person name="Desobry K."/>
            <person name="Joshi S."/>
            <person name="Wyllie A.L."/>
            <person name="Weinberger D.M."/>
        </authorList>
    </citation>
    <scope>NUCLEOTIDE SEQUENCE [LARGE SCALE GENOMIC DNA]</scope>
    <source>
        <strain evidence="6">pnumococcus19F</strain>
    </source>
</reference>
<dbReference type="PANTHER" id="PTHR11609">
    <property type="entry name" value="PURINE BIOSYNTHESIS PROTEIN 6/7, PUR6/7"/>
    <property type="match status" value="1"/>
</dbReference>
<dbReference type="Gene3D" id="3.30.470.20">
    <property type="entry name" value="ATP-grasp fold, B domain"/>
    <property type="match status" value="1"/>
</dbReference>
<dbReference type="AlphaFoldDB" id="A0A6G2DAR2"/>
<protein>
    <submittedName>
        <fullName evidence="5">ATP-grasp domain-containing protein</fullName>
    </submittedName>
</protein>
<dbReference type="InterPro" id="IPR003135">
    <property type="entry name" value="ATP-grasp_carboxylate-amine"/>
</dbReference>
<evidence type="ECO:0000259" key="4">
    <source>
        <dbReference type="PROSITE" id="PS50975"/>
    </source>
</evidence>
<evidence type="ECO:0000313" key="6">
    <source>
        <dbReference type="Proteomes" id="UP000483094"/>
    </source>
</evidence>
<dbReference type="GO" id="GO:0005829">
    <property type="term" value="C:cytosol"/>
    <property type="evidence" value="ECO:0007669"/>
    <property type="project" value="TreeGrafter"/>
</dbReference>